<protein>
    <submittedName>
        <fullName evidence="2">Antibiotic biosynthesis monooxygenase</fullName>
    </submittedName>
</protein>
<keyword evidence="2" id="KW-0560">Oxidoreductase</keyword>
<name>A0ABT0HEV5_9BACT</name>
<accession>A0ABT0HEV5</accession>
<organism evidence="2 3">
    <name type="scientific">Spirosoma liriopis</name>
    <dbReference type="NCBI Taxonomy" id="2937440"/>
    <lineage>
        <taxon>Bacteria</taxon>
        <taxon>Pseudomonadati</taxon>
        <taxon>Bacteroidota</taxon>
        <taxon>Cytophagia</taxon>
        <taxon>Cytophagales</taxon>
        <taxon>Cytophagaceae</taxon>
        <taxon>Spirosoma</taxon>
    </lineage>
</organism>
<dbReference type="Proteomes" id="UP001202180">
    <property type="component" value="Unassembled WGS sequence"/>
</dbReference>
<dbReference type="GO" id="GO:0004497">
    <property type="term" value="F:monooxygenase activity"/>
    <property type="evidence" value="ECO:0007669"/>
    <property type="project" value="UniProtKB-KW"/>
</dbReference>
<dbReference type="Pfam" id="PF03992">
    <property type="entry name" value="ABM"/>
    <property type="match status" value="1"/>
</dbReference>
<evidence type="ECO:0000313" key="2">
    <source>
        <dbReference type="EMBL" id="MCK8490525.1"/>
    </source>
</evidence>
<dbReference type="SUPFAM" id="SSF54909">
    <property type="entry name" value="Dimeric alpha+beta barrel"/>
    <property type="match status" value="1"/>
</dbReference>
<gene>
    <name evidence="2" type="ORF">M0L20_01605</name>
</gene>
<reference evidence="2 3" key="1">
    <citation type="submission" date="2022-04" db="EMBL/GenBank/DDBJ databases">
        <title>Spirosoma sp. strain RP8 genome sequencing and assembly.</title>
        <authorList>
            <person name="Jung Y."/>
        </authorList>
    </citation>
    <scope>NUCLEOTIDE SEQUENCE [LARGE SCALE GENOMIC DNA]</scope>
    <source>
        <strain evidence="2 3">RP8</strain>
    </source>
</reference>
<evidence type="ECO:0000313" key="3">
    <source>
        <dbReference type="Proteomes" id="UP001202180"/>
    </source>
</evidence>
<dbReference type="InterPro" id="IPR011008">
    <property type="entry name" value="Dimeric_a/b-barrel"/>
</dbReference>
<proteinExistence type="predicted"/>
<sequence>MLVRIVRMTFQEDKLSDFHTIFDGSKHQIRAFPGNRFLQLLSDPDHPNVRMTYSLWDSAEELDAYRKSELFRTTWAATKVLFAERAIAFSGENLETIPLLDEA</sequence>
<keyword evidence="3" id="KW-1185">Reference proteome</keyword>
<comment type="caution">
    <text evidence="2">The sequence shown here is derived from an EMBL/GenBank/DDBJ whole genome shotgun (WGS) entry which is preliminary data.</text>
</comment>
<dbReference type="RefSeq" id="WP_248475334.1">
    <property type="nucleotide sequence ID" value="NZ_JALPRF010000001.1"/>
</dbReference>
<keyword evidence="2" id="KW-0503">Monooxygenase</keyword>
<dbReference type="Gene3D" id="3.30.70.100">
    <property type="match status" value="1"/>
</dbReference>
<evidence type="ECO:0000259" key="1">
    <source>
        <dbReference type="PROSITE" id="PS51725"/>
    </source>
</evidence>
<dbReference type="InterPro" id="IPR007138">
    <property type="entry name" value="ABM_dom"/>
</dbReference>
<feature type="domain" description="ABM" evidence="1">
    <location>
        <begin position="2"/>
        <end position="93"/>
    </location>
</feature>
<dbReference type="EMBL" id="JALPRF010000001">
    <property type="protein sequence ID" value="MCK8490525.1"/>
    <property type="molecule type" value="Genomic_DNA"/>
</dbReference>
<dbReference type="PROSITE" id="PS51725">
    <property type="entry name" value="ABM"/>
    <property type="match status" value="1"/>
</dbReference>